<dbReference type="CDD" id="cd06603">
    <property type="entry name" value="GH31_GANC_GANAB_alpha"/>
    <property type="match status" value="1"/>
</dbReference>
<dbReference type="Pfam" id="PF21365">
    <property type="entry name" value="Glyco_hydro_31_3rd"/>
    <property type="match status" value="1"/>
</dbReference>
<dbReference type="GO" id="GO:0033919">
    <property type="term" value="F:glucan 1,3-alpha-glucosidase activity"/>
    <property type="evidence" value="ECO:0007669"/>
    <property type="project" value="TreeGrafter"/>
</dbReference>
<evidence type="ECO:0000313" key="10">
    <source>
        <dbReference type="Ensembl" id="ENSCPVP00000017739.2"/>
    </source>
</evidence>
<evidence type="ECO:0008006" key="12">
    <source>
        <dbReference type="Google" id="ProtNLM"/>
    </source>
</evidence>
<dbReference type="Gene3D" id="2.60.40.1180">
    <property type="entry name" value="Golgi alpha-mannosidase II"/>
    <property type="match status" value="2"/>
</dbReference>
<accession>A0A8C3QC27</accession>
<sequence length="956" mass="107735">MAAALGRWPLGLALCCLLGASLAVDRGNFKTCEQSGFCRRQRRIQPGNSPYRALLESLELGPDVARMRLVNEATQVPLLLELWGLSGNVTRLRIQELNPLQPRYQVPDVLLGEPPAERLEVTGRDEGTLELALGPGGHRLLVTERPFRLDLLRHRELLCSVNARGLLVFEHQRRRRDSLADKVSSVWDKIKSLFRRDPPKDPPGEEGAAQEGPEDGAGSTQSEKPAEPPAEPEEEPGAWEETFKTHTDSKPYGPTSVGLDFSLPGFEHVYGIPEHAESLRLRPTEGGDPYRLYNLDVFQYEVFTPMALYGSVPLLLAHRPRLSLGLFWLNAAETWVDIGSNTAGKTLFGKLLDYMQGGGETPQTEVRWMSESGVIDVFLLLGPGPADVTAQYGRLTGTQALPPLFSLGYHQSRWNYQDEADVEAVERGFEEHELPLDVIWLDIEHADGKRYFTWDPSKFPNPRGMLERLAARKRRMVSIVDPHIKVDGGYRVHSELRARGLYVKTKDGNDYEGWCWPGSSAYPDFTNPEMREWWANMFAYDQYEGSTEALFTWNDMNEPSVFSGPEVTMHKDARHFGGWEHRELHNIYGLYVHKATAEGQIRRSGGRLRPFVLSRAFFAGSQRYGAVWTGDNTADWEHLRISIPMCLSFGLAGLAFCGADVGGFFQNPGPELQVRWYQAGAFQPFFRARTWTRRGASPWLLSPEHLAMVRAALRRRYALLPVWYTAFYRCHRQGIPVMRPLWMEFPDDPQTFAMDDQYLIDRVLLVHPVTEPDALGVNVYLPGEGEVWYNDETHEQHRAPQTLYVPVTLSTIPVFQRGGTVIPRQDRPRRSTEAMRNDPFTLYVALSPQGTAQGDLYLDDGVSFDYATKNAFLHRHFSFANGTLTSSSADPRGSMSSPAWLERVVILGVGRPDSALLTTHDGSQTPLQFQHDPARSVLTLRRPGVPIGADWSISLR</sequence>
<dbReference type="Pfam" id="PF13802">
    <property type="entry name" value="Gal_mutarotas_2"/>
    <property type="match status" value="1"/>
</dbReference>
<dbReference type="InterPro" id="IPR025887">
    <property type="entry name" value="Glyco_hydro_31_N_dom"/>
</dbReference>
<dbReference type="Gene3D" id="3.20.20.80">
    <property type="entry name" value="Glycosidases"/>
    <property type="match status" value="1"/>
</dbReference>
<dbReference type="InterPro" id="IPR048395">
    <property type="entry name" value="Glyco_hydro_31_C"/>
</dbReference>
<dbReference type="AlphaFoldDB" id="A0A8C3QC27"/>
<feature type="region of interest" description="Disordered" evidence="5">
    <location>
        <begin position="193"/>
        <end position="238"/>
    </location>
</feature>
<dbReference type="PANTHER" id="PTHR22762">
    <property type="entry name" value="ALPHA-GLUCOSIDASE"/>
    <property type="match status" value="1"/>
</dbReference>
<accession>A0A8U8AWM5</accession>
<comment type="similarity">
    <text evidence="1 4">Belongs to the glycosyl hydrolase 31 family.</text>
</comment>
<dbReference type="Pfam" id="PF01055">
    <property type="entry name" value="Glyco_hydro_31_2nd"/>
    <property type="match status" value="1"/>
</dbReference>
<dbReference type="GO" id="GO:0006491">
    <property type="term" value="P:N-glycan processing"/>
    <property type="evidence" value="ECO:0007669"/>
    <property type="project" value="TreeGrafter"/>
</dbReference>
<dbReference type="InterPro" id="IPR013780">
    <property type="entry name" value="Glyco_hydro_b"/>
</dbReference>
<evidence type="ECO:0000256" key="5">
    <source>
        <dbReference type="SAM" id="MobiDB-lite"/>
    </source>
</evidence>
<dbReference type="GO" id="GO:0005975">
    <property type="term" value="P:carbohydrate metabolic process"/>
    <property type="evidence" value="ECO:0007669"/>
    <property type="project" value="InterPro"/>
</dbReference>
<dbReference type="FunFam" id="2.60.40.1760:FF:000002">
    <property type="entry name" value="neutral alpha-glucosidase AB isoform X1"/>
    <property type="match status" value="1"/>
</dbReference>
<dbReference type="Proteomes" id="UP000694382">
    <property type="component" value="Unassembled WGS sequence"/>
</dbReference>
<dbReference type="Ensembl" id="ENSCPVT00000018526.2">
    <property type="protein sequence ID" value="ENSCPVP00000017739.2"/>
    <property type="gene ID" value="ENSCPVG00000010046.2"/>
</dbReference>
<dbReference type="SUPFAM" id="SSF51011">
    <property type="entry name" value="Glycosyl hydrolase domain"/>
    <property type="match status" value="1"/>
</dbReference>
<dbReference type="FunFam" id="3.20.20.80:FF:000045">
    <property type="entry name" value="Glucosidase II alpha subunit"/>
    <property type="match status" value="1"/>
</dbReference>
<keyword evidence="6" id="KW-0732">Signal</keyword>
<evidence type="ECO:0000256" key="2">
    <source>
        <dbReference type="ARBA" id="ARBA00022801"/>
    </source>
</evidence>
<feature type="domain" description="Glycosyl hydrolase family 31 C-terminal" evidence="9">
    <location>
        <begin position="734"/>
        <end position="822"/>
    </location>
</feature>
<feature type="domain" description="Glycoside hydrolase family 31 TIM barrel" evidence="7">
    <location>
        <begin position="400"/>
        <end position="726"/>
    </location>
</feature>
<dbReference type="InterPro" id="IPR000322">
    <property type="entry name" value="Glyco_hydro_31_TIM"/>
</dbReference>
<feature type="compositionally biased region" description="Basic and acidic residues" evidence="5">
    <location>
        <begin position="193"/>
        <end position="203"/>
    </location>
</feature>
<evidence type="ECO:0000256" key="6">
    <source>
        <dbReference type="SAM" id="SignalP"/>
    </source>
</evidence>
<dbReference type="SUPFAM" id="SSF74650">
    <property type="entry name" value="Galactose mutarotase-like"/>
    <property type="match status" value="1"/>
</dbReference>
<evidence type="ECO:0000313" key="11">
    <source>
        <dbReference type="Proteomes" id="UP000694382"/>
    </source>
</evidence>
<feature type="signal peptide" evidence="6">
    <location>
        <begin position="1"/>
        <end position="23"/>
    </location>
</feature>
<proteinExistence type="inferred from homology"/>
<feature type="chain" id="PRO_5043870951" description="Glycoside hydrolase family 31 N-terminal domain-containing protein" evidence="6">
    <location>
        <begin position="24"/>
        <end position="956"/>
    </location>
</feature>
<evidence type="ECO:0000259" key="8">
    <source>
        <dbReference type="Pfam" id="PF13802"/>
    </source>
</evidence>
<dbReference type="SUPFAM" id="SSF51445">
    <property type="entry name" value="(Trans)glycosidases"/>
    <property type="match status" value="1"/>
</dbReference>
<evidence type="ECO:0000256" key="3">
    <source>
        <dbReference type="ARBA" id="ARBA00023295"/>
    </source>
</evidence>
<organism evidence="10 11">
    <name type="scientific">Geospiza parvula</name>
    <name type="common">Small tree-finch</name>
    <name type="synonym">Camarhynchus parvulus</name>
    <dbReference type="NCBI Taxonomy" id="87175"/>
    <lineage>
        <taxon>Eukaryota</taxon>
        <taxon>Metazoa</taxon>
        <taxon>Chordata</taxon>
        <taxon>Craniata</taxon>
        <taxon>Vertebrata</taxon>
        <taxon>Euteleostomi</taxon>
        <taxon>Archelosauria</taxon>
        <taxon>Archosauria</taxon>
        <taxon>Dinosauria</taxon>
        <taxon>Saurischia</taxon>
        <taxon>Theropoda</taxon>
        <taxon>Coelurosauria</taxon>
        <taxon>Aves</taxon>
        <taxon>Neognathae</taxon>
        <taxon>Neoaves</taxon>
        <taxon>Telluraves</taxon>
        <taxon>Australaves</taxon>
        <taxon>Passeriformes</taxon>
        <taxon>Thraupidae</taxon>
        <taxon>Camarhynchus</taxon>
    </lineage>
</organism>
<evidence type="ECO:0000256" key="4">
    <source>
        <dbReference type="RuleBase" id="RU361185"/>
    </source>
</evidence>
<feature type="domain" description="Glycoside hydrolase family 31 N-terminal" evidence="8">
    <location>
        <begin position="81"/>
        <end position="337"/>
    </location>
</feature>
<reference evidence="10" key="1">
    <citation type="submission" date="2025-08" db="UniProtKB">
        <authorList>
            <consortium name="Ensembl"/>
        </authorList>
    </citation>
    <scope>IDENTIFICATION</scope>
</reference>
<dbReference type="GO" id="GO:0030246">
    <property type="term" value="F:carbohydrate binding"/>
    <property type="evidence" value="ECO:0007669"/>
    <property type="project" value="InterPro"/>
</dbReference>
<evidence type="ECO:0000259" key="7">
    <source>
        <dbReference type="Pfam" id="PF01055"/>
    </source>
</evidence>
<keyword evidence="3 4" id="KW-0326">Glycosidase</keyword>
<evidence type="ECO:0000259" key="9">
    <source>
        <dbReference type="Pfam" id="PF21365"/>
    </source>
</evidence>
<dbReference type="CDD" id="cd14752">
    <property type="entry name" value="GH31_N"/>
    <property type="match status" value="1"/>
</dbReference>
<dbReference type="PANTHER" id="PTHR22762:SF162">
    <property type="entry name" value="NEUTRAL ALPHA-GLUCOSIDASE AB"/>
    <property type="match status" value="1"/>
</dbReference>
<name>A0A8C3QC27_GEOPR</name>
<dbReference type="GO" id="GO:0017177">
    <property type="term" value="C:glucosidase II complex"/>
    <property type="evidence" value="ECO:0007669"/>
    <property type="project" value="TreeGrafter"/>
</dbReference>
<keyword evidence="2 4" id="KW-0378">Hydrolase</keyword>
<dbReference type="InterPro" id="IPR011013">
    <property type="entry name" value="Gal_mutarotase_sf_dom"/>
</dbReference>
<evidence type="ECO:0000256" key="1">
    <source>
        <dbReference type="ARBA" id="ARBA00007806"/>
    </source>
</evidence>
<reference evidence="10" key="2">
    <citation type="submission" date="2025-09" db="UniProtKB">
        <authorList>
            <consortium name="Ensembl"/>
        </authorList>
    </citation>
    <scope>IDENTIFICATION</scope>
</reference>
<protein>
    <recommendedName>
        <fullName evidence="12">Glycoside hydrolase family 31 N-terminal domain-containing protein</fullName>
    </recommendedName>
</protein>
<dbReference type="FunFam" id="2.60.40.1180:FF:000023">
    <property type="entry name" value="neutral alpha-glucosidase AB isoform X2"/>
    <property type="match status" value="1"/>
</dbReference>
<dbReference type="Gene3D" id="2.60.40.1760">
    <property type="entry name" value="glycosyl hydrolase (family 31)"/>
    <property type="match status" value="1"/>
</dbReference>
<keyword evidence="11" id="KW-1185">Reference proteome</keyword>
<dbReference type="InterPro" id="IPR017853">
    <property type="entry name" value="GH"/>
</dbReference>